<dbReference type="InterPro" id="IPR027785">
    <property type="entry name" value="UvrD-like_helicase_C"/>
</dbReference>
<dbReference type="EMBL" id="LR797075">
    <property type="protein sequence ID" value="CAB4185451.1"/>
    <property type="molecule type" value="Genomic_DNA"/>
</dbReference>
<sequence>MSFDKIKLVGALDSPQNGPAKPGMTLEDFPDVGLLKTQQREAFERMLEYVEGRSPHKMFLLKGFAGTGKTFTITTLVKYLMEKQPCAIAMTAPTNKAVRVLSKMASYKHDRLNYRTIHSLLGLKPVVDGFGHQEFKRDFNSPASVEEQKILIVDEVSQLEDSLFEMLGPYVQKGLKIIFMGDPYQIPPVNKEDCIPLSEAGQHKYEIGVAVLEEVVRQAADNPIIAATMVIRNKMLSPDPLFSEQTHLLPDGRGLLVLEKSKGGSAKLLEIVEQVFLSDEFKEDPDTVKVLAWTNDAVRKMNSIVRRIIYPDSTQKIEIGERLLAQSAVFDGDDILLTTNEECEVIDFKIKEDIVNGGQLVIKYYQAKVRSFDRPEHECSIKIVHDESEKTYENILDLMLKSAKNKQQGTFLAKQAWIEYYGFMKLYADMVYNYALTAHRAQGSTYGTTIVLSENIRANKKVFERNRILYTACSRPKNLLVLLRN</sequence>
<dbReference type="GO" id="GO:0005524">
    <property type="term" value="F:ATP binding"/>
    <property type="evidence" value="ECO:0007669"/>
    <property type="project" value="UniProtKB-KW"/>
</dbReference>
<evidence type="ECO:0000259" key="3">
    <source>
        <dbReference type="Pfam" id="PF13538"/>
    </source>
</evidence>
<dbReference type="Pfam" id="PF13538">
    <property type="entry name" value="UvrD_C_2"/>
    <property type="match status" value="1"/>
</dbReference>
<dbReference type="InterPro" id="IPR050534">
    <property type="entry name" value="Coronavir_polyprotein_1ab"/>
</dbReference>
<keyword evidence="5" id="KW-0378">Hydrolase</keyword>
<evidence type="ECO:0000313" key="5">
    <source>
        <dbReference type="EMBL" id="CAB4193717.1"/>
    </source>
</evidence>
<dbReference type="Gene3D" id="2.30.30.780">
    <property type="match status" value="1"/>
</dbReference>
<dbReference type="Pfam" id="PF13604">
    <property type="entry name" value="AAA_30"/>
    <property type="match status" value="1"/>
</dbReference>
<keyword evidence="2" id="KW-0067">ATP-binding</keyword>
<dbReference type="GO" id="GO:0003678">
    <property type="term" value="F:DNA helicase activity"/>
    <property type="evidence" value="ECO:0007669"/>
    <property type="project" value="UniProtKB-ARBA"/>
</dbReference>
<keyword evidence="5" id="KW-0347">Helicase</keyword>
<evidence type="ECO:0000313" key="6">
    <source>
        <dbReference type="EMBL" id="CAB4217666.1"/>
    </source>
</evidence>
<name>A0A6J5RHH9_9CAUD</name>
<dbReference type="EMBL" id="LR797450">
    <property type="protein sequence ID" value="CAB4217666.1"/>
    <property type="molecule type" value="Genomic_DNA"/>
</dbReference>
<evidence type="ECO:0000313" key="4">
    <source>
        <dbReference type="EMBL" id="CAB4185451.1"/>
    </source>
</evidence>
<dbReference type="SUPFAM" id="SSF52540">
    <property type="entry name" value="P-loop containing nucleoside triphosphate hydrolases"/>
    <property type="match status" value="1"/>
</dbReference>
<gene>
    <name evidence="4" type="ORF">UFOVP1127_75</name>
    <name evidence="5" type="ORF">UFOVP1242_135</name>
    <name evidence="6" type="ORF">UFOVP1492_59</name>
    <name evidence="7" type="ORF">UFOVP1580_88</name>
</gene>
<dbReference type="Gene3D" id="3.40.50.300">
    <property type="entry name" value="P-loop containing nucleotide triphosphate hydrolases"/>
    <property type="match status" value="2"/>
</dbReference>
<dbReference type="EMBL" id="LR798430">
    <property type="protein sequence ID" value="CAB5231473.1"/>
    <property type="molecule type" value="Genomic_DNA"/>
</dbReference>
<evidence type="ECO:0000256" key="2">
    <source>
        <dbReference type="ARBA" id="ARBA00022840"/>
    </source>
</evidence>
<proteinExistence type="predicted"/>
<dbReference type="PANTHER" id="PTHR43788:SF6">
    <property type="entry name" value="DNA HELICASE B"/>
    <property type="match status" value="1"/>
</dbReference>
<accession>A0A6J5RHH9</accession>
<keyword evidence="1" id="KW-0547">Nucleotide-binding</keyword>
<reference evidence="5" key="1">
    <citation type="submission" date="2020-05" db="EMBL/GenBank/DDBJ databases">
        <authorList>
            <person name="Chiriac C."/>
            <person name="Salcher M."/>
            <person name="Ghai R."/>
            <person name="Kavagutti S V."/>
        </authorList>
    </citation>
    <scope>NUCLEOTIDE SEQUENCE</scope>
</reference>
<evidence type="ECO:0000313" key="7">
    <source>
        <dbReference type="EMBL" id="CAB5231473.1"/>
    </source>
</evidence>
<protein>
    <submittedName>
        <fullName evidence="5">UvrD-like helicase C-terminal domain containing protein</fullName>
    </submittedName>
</protein>
<dbReference type="CDD" id="cd18809">
    <property type="entry name" value="SF1_C_RecD"/>
    <property type="match status" value="1"/>
</dbReference>
<organism evidence="5">
    <name type="scientific">uncultured Caudovirales phage</name>
    <dbReference type="NCBI Taxonomy" id="2100421"/>
    <lineage>
        <taxon>Viruses</taxon>
        <taxon>Duplodnaviria</taxon>
        <taxon>Heunggongvirae</taxon>
        <taxon>Uroviricota</taxon>
        <taxon>Caudoviricetes</taxon>
        <taxon>Peduoviridae</taxon>
        <taxon>Maltschvirus</taxon>
        <taxon>Maltschvirus maltsch</taxon>
    </lineage>
</organism>
<evidence type="ECO:0000256" key="1">
    <source>
        <dbReference type="ARBA" id="ARBA00022741"/>
    </source>
</evidence>
<dbReference type="PANTHER" id="PTHR43788">
    <property type="entry name" value="DNA2/NAM7 HELICASE FAMILY MEMBER"/>
    <property type="match status" value="1"/>
</dbReference>
<dbReference type="InterPro" id="IPR027417">
    <property type="entry name" value="P-loop_NTPase"/>
</dbReference>
<dbReference type="EMBL" id="LR797197">
    <property type="protein sequence ID" value="CAB4193717.1"/>
    <property type="molecule type" value="Genomic_DNA"/>
</dbReference>
<feature type="domain" description="UvrD-like helicase C-terminal" evidence="3">
    <location>
        <begin position="434"/>
        <end position="482"/>
    </location>
</feature>